<sequence>MDAKRKIDESLAILNSLFDQSNKRSHHHSTTGKNAASGTTSAAAAALPVKKQRVYLPPRPAVLDKLSRLASSRPTLKDSIAASIAASAPTTHRSNTSTGKANGTSSSTPGVKSLGSIPSHKKRFMPWSREQFHERLETFKPSTWFDKPKLVNAVECAKRGWINTADDRLECWGGCGGVVIVRIDQGLDQGTQSVGGEQETENSNHGADANVATEEMEVDDLVPDLDVEALGPKFHAMLASNHATGCPWKGHPCDDSIYKFPVYSQSQAKKDFVERAQQLKPILGNPLVETIKQPLSKSEADSLIQTFPEVTDQKLAVLALFGWQVVELHPGMLSCEACHTQCTFLSTGASSNTLDGDDDLEEAGDDGLEGETGFDVAQAHKWYCYWVDPEHDRKGGREGWKIFLELVTSTSSKPAVGDGNASSNDFERLKPNEVAAQIKRMLRGQVANLPSKPT</sequence>
<dbReference type="PANTHER" id="PTHR15835">
    <property type="entry name" value="NUCLEAR-INTERACTING PARTNER OF ALK"/>
    <property type="match status" value="1"/>
</dbReference>
<evidence type="ECO:0000256" key="1">
    <source>
        <dbReference type="ARBA" id="ARBA00004123"/>
    </source>
</evidence>
<feature type="region of interest" description="Disordered" evidence="6">
    <location>
        <begin position="83"/>
        <end position="119"/>
    </location>
</feature>
<comment type="subcellular location">
    <subcellularLocation>
        <location evidence="1">Nucleus</location>
    </subcellularLocation>
</comment>
<evidence type="ECO:0008006" key="11">
    <source>
        <dbReference type="Google" id="ProtNLM"/>
    </source>
</evidence>
<keyword evidence="2" id="KW-0479">Metal-binding</keyword>
<accession>A0A9P3H0F3</accession>
<proteinExistence type="predicted"/>
<protein>
    <recommendedName>
        <fullName evidence="11">C3HC-type domain-containing protein</fullName>
    </recommendedName>
</protein>
<comment type="caution">
    <text evidence="9">The sequence shown here is derived from an EMBL/GenBank/DDBJ whole genome shotgun (WGS) entry which is preliminary data.</text>
</comment>
<keyword evidence="3" id="KW-0863">Zinc-finger</keyword>
<evidence type="ECO:0000259" key="8">
    <source>
        <dbReference type="Pfam" id="PF08600"/>
    </source>
</evidence>
<dbReference type="EMBL" id="BQFW01000001">
    <property type="protein sequence ID" value="GJJ67956.1"/>
    <property type="molecule type" value="Genomic_DNA"/>
</dbReference>
<dbReference type="AlphaFoldDB" id="A0A9P3H0F3"/>
<dbReference type="OrthoDB" id="614844at2759"/>
<reference evidence="9" key="1">
    <citation type="submission" date="2021-11" db="EMBL/GenBank/DDBJ databases">
        <authorList>
            <person name="Herlambang A."/>
            <person name="Guo Y."/>
            <person name="Takashima Y."/>
            <person name="Nishizawa T."/>
        </authorList>
    </citation>
    <scope>NUCLEOTIDE SEQUENCE</scope>
    <source>
        <strain evidence="9">E1425</strain>
    </source>
</reference>
<dbReference type="GO" id="GO:0005634">
    <property type="term" value="C:nucleus"/>
    <property type="evidence" value="ECO:0007669"/>
    <property type="project" value="UniProtKB-SubCell"/>
</dbReference>
<evidence type="ECO:0000259" key="7">
    <source>
        <dbReference type="Pfam" id="PF07967"/>
    </source>
</evidence>
<keyword evidence="4" id="KW-0862">Zinc</keyword>
<evidence type="ECO:0000256" key="3">
    <source>
        <dbReference type="ARBA" id="ARBA00022771"/>
    </source>
</evidence>
<dbReference type="Pfam" id="PF08600">
    <property type="entry name" value="NuBaID_C"/>
    <property type="match status" value="1"/>
</dbReference>
<evidence type="ECO:0000256" key="4">
    <source>
        <dbReference type="ARBA" id="ARBA00022833"/>
    </source>
</evidence>
<evidence type="ECO:0000313" key="10">
    <source>
        <dbReference type="Proteomes" id="UP000827284"/>
    </source>
</evidence>
<dbReference type="InterPro" id="IPR013909">
    <property type="entry name" value="NuBaID_C"/>
</dbReference>
<feature type="domain" description="C3HC-type" evidence="7">
    <location>
        <begin position="126"/>
        <end position="279"/>
    </location>
</feature>
<dbReference type="Pfam" id="PF07967">
    <property type="entry name" value="zf-C3HC"/>
    <property type="match status" value="1"/>
</dbReference>
<keyword evidence="10" id="KW-1185">Reference proteome</keyword>
<evidence type="ECO:0000313" key="9">
    <source>
        <dbReference type="EMBL" id="GJJ67956.1"/>
    </source>
</evidence>
<dbReference type="InterPro" id="IPR012935">
    <property type="entry name" value="NuBaID_N"/>
</dbReference>
<evidence type="ECO:0000256" key="6">
    <source>
        <dbReference type="SAM" id="MobiDB-lite"/>
    </source>
</evidence>
<evidence type="ECO:0000256" key="2">
    <source>
        <dbReference type="ARBA" id="ARBA00022723"/>
    </source>
</evidence>
<feature type="region of interest" description="Disordered" evidence="6">
    <location>
        <begin position="18"/>
        <end position="43"/>
    </location>
</feature>
<keyword evidence="5" id="KW-0539">Nucleus</keyword>
<dbReference type="Proteomes" id="UP000827284">
    <property type="component" value="Unassembled WGS sequence"/>
</dbReference>
<evidence type="ECO:0000256" key="5">
    <source>
        <dbReference type="ARBA" id="ARBA00023242"/>
    </source>
</evidence>
<organism evidence="9 10">
    <name type="scientific">Entomortierella parvispora</name>
    <dbReference type="NCBI Taxonomy" id="205924"/>
    <lineage>
        <taxon>Eukaryota</taxon>
        <taxon>Fungi</taxon>
        <taxon>Fungi incertae sedis</taxon>
        <taxon>Mucoromycota</taxon>
        <taxon>Mortierellomycotina</taxon>
        <taxon>Mortierellomycetes</taxon>
        <taxon>Mortierellales</taxon>
        <taxon>Mortierellaceae</taxon>
        <taxon>Entomortierella</taxon>
    </lineage>
</organism>
<dbReference type="GO" id="GO:0008270">
    <property type="term" value="F:zinc ion binding"/>
    <property type="evidence" value="ECO:0007669"/>
    <property type="project" value="UniProtKB-KW"/>
</dbReference>
<feature type="domain" description="NuBaID C-terminal" evidence="8">
    <location>
        <begin position="317"/>
        <end position="398"/>
    </location>
</feature>
<feature type="compositionally biased region" description="Polar residues" evidence="6">
    <location>
        <begin position="89"/>
        <end position="110"/>
    </location>
</feature>
<feature type="compositionally biased region" description="Low complexity" evidence="6">
    <location>
        <begin position="31"/>
        <end position="43"/>
    </location>
</feature>
<dbReference type="PANTHER" id="PTHR15835:SF6">
    <property type="entry name" value="ZINC FINGER C3HC-TYPE PROTEIN 1"/>
    <property type="match status" value="1"/>
</dbReference>
<gene>
    <name evidence="9" type="ORF">EMPS_00302</name>
</gene>
<name>A0A9P3H0F3_9FUNG</name>
<reference evidence="9" key="2">
    <citation type="journal article" date="2022" name="Microbiol. Resour. Announc.">
        <title>Whole-Genome Sequence of Entomortierella parvispora E1425, a Mucoromycotan Fungus Associated with Burkholderiaceae-Related Endosymbiotic Bacteria.</title>
        <authorList>
            <person name="Herlambang A."/>
            <person name="Guo Y."/>
            <person name="Takashima Y."/>
            <person name="Narisawa K."/>
            <person name="Ohta H."/>
            <person name="Nishizawa T."/>
        </authorList>
    </citation>
    <scope>NUCLEOTIDE SEQUENCE</scope>
    <source>
        <strain evidence="9">E1425</strain>
    </source>
</reference>